<protein>
    <submittedName>
        <fullName evidence="1">Uncharacterized protein</fullName>
    </submittedName>
</protein>
<dbReference type="EMBL" id="VYRZ01000003">
    <property type="protein sequence ID" value="KAA9085118.1"/>
    <property type="molecule type" value="Genomic_DNA"/>
</dbReference>
<comment type="caution">
    <text evidence="1">The sequence shown here is derived from an EMBL/GenBank/DDBJ whole genome shotgun (WGS) entry which is preliminary data.</text>
</comment>
<sequence>MEELVRALRGALVTRFGDGVSAFRVQEMSEGDRPWLAVRFVLYDYWVIVFTYDRGAFGFGIDHGGVAVRLLGSHELRTSAIDDLPSVLEALDERVRLRIPDKYLDRFGGSGTVAVVSAAGAPDTLGVMSDVKSVPTARVREVVEVFERVEWPTERGALTPLVLPLGWTVDADRARGVDFATGYDIDSPRASALIVDGAVGQVNIDLTDRIRDADAVQNRAFADVARRLRDELVAQLGPPAREKSGDDARYTWDLDNGGRVAIAKLDRVVQLIVLQKRYAEIERAEERLG</sequence>
<dbReference type="AlphaFoldDB" id="A0A5J5IPL1"/>
<reference evidence="2" key="1">
    <citation type="submission" date="2019-09" db="EMBL/GenBank/DDBJ databases">
        <title>Mumia zhuanghuii sp. nov. isolated from the intestinal contents of plateau pika (Ochotona curzoniae) in the Qinghai-Tibet plateau of China.</title>
        <authorList>
            <person name="Tian Z."/>
        </authorList>
    </citation>
    <scope>NUCLEOTIDE SEQUENCE [LARGE SCALE GENOMIC DNA]</scope>
    <source>
        <strain evidence="2">DSM 25564</strain>
    </source>
</reference>
<proteinExistence type="predicted"/>
<accession>A0A5J5IPL1</accession>
<evidence type="ECO:0000313" key="1">
    <source>
        <dbReference type="EMBL" id="KAA9085118.1"/>
    </source>
</evidence>
<dbReference type="Proteomes" id="UP000327039">
    <property type="component" value="Unassembled WGS sequence"/>
</dbReference>
<organism evidence="1 2">
    <name type="scientific">Microbacterium radiodurans</name>
    <dbReference type="NCBI Taxonomy" id="661398"/>
    <lineage>
        <taxon>Bacteria</taxon>
        <taxon>Bacillati</taxon>
        <taxon>Actinomycetota</taxon>
        <taxon>Actinomycetes</taxon>
        <taxon>Micrococcales</taxon>
        <taxon>Microbacteriaceae</taxon>
        <taxon>Microbacterium</taxon>
    </lineage>
</organism>
<dbReference type="RefSeq" id="WP_150419842.1">
    <property type="nucleotide sequence ID" value="NZ_VYRZ01000003.1"/>
</dbReference>
<evidence type="ECO:0000313" key="2">
    <source>
        <dbReference type="Proteomes" id="UP000327039"/>
    </source>
</evidence>
<name>A0A5J5IPL1_9MICO</name>
<keyword evidence="2" id="KW-1185">Reference proteome</keyword>
<gene>
    <name evidence="1" type="ORF">F6B42_11485</name>
</gene>
<dbReference type="OrthoDB" id="2236631at2"/>
<dbReference type="InterPro" id="IPR046268">
    <property type="entry name" value="DUF6301"/>
</dbReference>
<dbReference type="Pfam" id="PF19818">
    <property type="entry name" value="DUF6301"/>
    <property type="match status" value="1"/>
</dbReference>